<dbReference type="Proteomes" id="UP000722791">
    <property type="component" value="Unassembled WGS sequence"/>
</dbReference>
<accession>A0A8J4LXV0</accession>
<protein>
    <submittedName>
        <fullName evidence="1">Uncharacterized protein</fullName>
    </submittedName>
</protein>
<gene>
    <name evidence="1" type="ORF">Vretimale_16956</name>
</gene>
<name>A0A8J4LXV0_9CHLO</name>
<evidence type="ECO:0000313" key="1">
    <source>
        <dbReference type="EMBL" id="GIM13892.1"/>
    </source>
</evidence>
<dbReference type="EMBL" id="BNCQ01000052">
    <property type="protein sequence ID" value="GIM13892.1"/>
    <property type="molecule type" value="Genomic_DNA"/>
</dbReference>
<comment type="caution">
    <text evidence="1">The sequence shown here is derived from an EMBL/GenBank/DDBJ whole genome shotgun (WGS) entry which is preliminary data.</text>
</comment>
<feature type="non-terminal residue" evidence="1">
    <location>
        <position position="113"/>
    </location>
</feature>
<sequence>SWILHPGLLDPGLLDPASWTPDSWILDPGFLHPGLLDPGLLDPGLLDPGLLDPGSWILDPGFLDTSNHFFPNLTIQRLNIYMSLPKATDTTATAKRSGSCISYEASPQLRIHN</sequence>
<evidence type="ECO:0000313" key="2">
    <source>
        <dbReference type="Proteomes" id="UP000722791"/>
    </source>
</evidence>
<proteinExistence type="predicted"/>
<reference evidence="1" key="1">
    <citation type="journal article" date="2021" name="Proc. Natl. Acad. Sci. U.S.A.">
        <title>Three genomes in the algal genus Volvox reveal the fate of a haploid sex-determining region after a transition to homothallism.</title>
        <authorList>
            <person name="Yamamoto K."/>
            <person name="Hamaji T."/>
            <person name="Kawai-Toyooka H."/>
            <person name="Matsuzaki R."/>
            <person name="Takahashi F."/>
            <person name="Nishimura Y."/>
            <person name="Kawachi M."/>
            <person name="Noguchi H."/>
            <person name="Minakuchi Y."/>
            <person name="Umen J.G."/>
            <person name="Toyoda A."/>
            <person name="Nozaki H."/>
        </authorList>
    </citation>
    <scope>NUCLEOTIDE SEQUENCE</scope>
    <source>
        <strain evidence="1">NIES-3785</strain>
    </source>
</reference>
<organism evidence="1 2">
    <name type="scientific">Volvox reticuliferus</name>
    <dbReference type="NCBI Taxonomy" id="1737510"/>
    <lineage>
        <taxon>Eukaryota</taxon>
        <taxon>Viridiplantae</taxon>
        <taxon>Chlorophyta</taxon>
        <taxon>core chlorophytes</taxon>
        <taxon>Chlorophyceae</taxon>
        <taxon>CS clade</taxon>
        <taxon>Chlamydomonadales</taxon>
        <taxon>Volvocaceae</taxon>
        <taxon>Volvox</taxon>
    </lineage>
</organism>
<dbReference type="AlphaFoldDB" id="A0A8J4LXV0"/>